<dbReference type="PANTHER" id="PTHR47549">
    <property type="entry name" value="GOLGI APPARATUS MEMBRANE PROTEIN TVP38-RELATED"/>
    <property type="match status" value="1"/>
</dbReference>
<sequence length="454" mass="49992">MSPTLLKQSRKRPSSTSSIPSSPTPPIAAAHHLTTGLTMTHHHLPASRPSIVLSHRTSPSPRLSLQAHHRPAFLHASTSLGHVNSGETNAKAIDCHDEISNEKVLVYYPPDYQPQSSGAYPYPHQQYILLTQHSPQETPQTTPDEKLSCSGLSALRCGGKPNDGGRLGKVMMWGWVATTLGFFLAIAFWRGQLFHTLDDLSHKLAEQGIYGHFTFFALIFITTIPPLPLYSTLIVLSGYTFGVLQGFIVSYLASLIGAVVVFLVSRRMLKDIIVKSLANSAMSMSLLHIIPRHPHILLLIRIAPYPYNLLNVILASSPTLSLQTYTGCTAVSLCKLVLHTWIGSGIHDLSKSYSDHKNLDKGPQAGDMVEGQWPSHSGVSDLVTSEPAPDNNREGVKTWTTWAGIILCVSLFFYLTHIAKRAVKKAQAEQEELDEWEREECQGLTSVVTREDVV</sequence>
<dbReference type="RefSeq" id="XP_066068500.1">
    <property type="nucleotide sequence ID" value="XM_066212403.1"/>
</dbReference>
<evidence type="ECO:0000313" key="13">
    <source>
        <dbReference type="EMBL" id="WVN87800.1"/>
    </source>
</evidence>
<evidence type="ECO:0000313" key="14">
    <source>
        <dbReference type="Proteomes" id="UP000094043"/>
    </source>
</evidence>
<proteinExistence type="inferred from homology"/>
<evidence type="ECO:0000256" key="5">
    <source>
        <dbReference type="ARBA" id="ARBA00020673"/>
    </source>
</evidence>
<feature type="transmembrane region" description="Helical" evidence="11">
    <location>
        <begin position="239"/>
        <end position="265"/>
    </location>
</feature>
<dbReference type="GO" id="GO:0016192">
    <property type="term" value="P:vesicle-mediated transport"/>
    <property type="evidence" value="ECO:0007669"/>
    <property type="project" value="TreeGrafter"/>
</dbReference>
<reference evidence="13" key="3">
    <citation type="submission" date="2024-01" db="EMBL/GenBank/DDBJ databases">
        <authorList>
            <person name="Coelho M.A."/>
            <person name="David-Palma M."/>
            <person name="Shea T."/>
            <person name="Sun S."/>
            <person name="Cuomo C.A."/>
            <person name="Heitman J."/>
        </authorList>
    </citation>
    <scope>NUCLEOTIDE SEQUENCE</scope>
    <source>
        <strain evidence="13">CBS 7841</strain>
    </source>
</reference>
<feature type="compositionally biased region" description="Low complexity" evidence="10">
    <location>
        <begin position="14"/>
        <end position="26"/>
    </location>
</feature>
<dbReference type="InterPro" id="IPR032816">
    <property type="entry name" value="VTT_dom"/>
</dbReference>
<evidence type="ECO:0000256" key="9">
    <source>
        <dbReference type="ARBA" id="ARBA00023136"/>
    </source>
</evidence>
<evidence type="ECO:0000256" key="2">
    <source>
        <dbReference type="ARBA" id="ARBA00004653"/>
    </source>
</evidence>
<dbReference type="Pfam" id="PF09335">
    <property type="entry name" value="VTT_dom"/>
    <property type="match status" value="1"/>
</dbReference>
<gene>
    <name evidence="13" type="ORF">L203_102995</name>
</gene>
<organism evidence="13 14">
    <name type="scientific">Cryptococcus depauperatus CBS 7841</name>
    <dbReference type="NCBI Taxonomy" id="1295531"/>
    <lineage>
        <taxon>Eukaryota</taxon>
        <taxon>Fungi</taxon>
        <taxon>Dikarya</taxon>
        <taxon>Basidiomycota</taxon>
        <taxon>Agaricomycotina</taxon>
        <taxon>Tremellomycetes</taxon>
        <taxon>Tremellales</taxon>
        <taxon>Cryptococcaceae</taxon>
        <taxon>Cryptococcus</taxon>
    </lineage>
</organism>
<feature type="transmembrane region" description="Helical" evidence="11">
    <location>
        <begin position="399"/>
        <end position="416"/>
    </location>
</feature>
<feature type="domain" description="VTT" evidence="12">
    <location>
        <begin position="230"/>
        <end position="343"/>
    </location>
</feature>
<evidence type="ECO:0000256" key="1">
    <source>
        <dbReference type="ARBA" id="ARBA00002978"/>
    </source>
</evidence>
<name>A0AAJ8JSS5_9TREE</name>
<dbReference type="GO" id="GO:0000022">
    <property type="term" value="P:mitotic spindle elongation"/>
    <property type="evidence" value="ECO:0007669"/>
    <property type="project" value="TreeGrafter"/>
</dbReference>
<keyword evidence="8" id="KW-0333">Golgi apparatus</keyword>
<evidence type="ECO:0000256" key="11">
    <source>
        <dbReference type="SAM" id="Phobius"/>
    </source>
</evidence>
<comment type="function">
    <text evidence="1">Golgi membrane protein involved in vesicular trafficking and spindle migration.</text>
</comment>
<evidence type="ECO:0000256" key="7">
    <source>
        <dbReference type="ARBA" id="ARBA00022989"/>
    </source>
</evidence>
<keyword evidence="9 11" id="KW-0472">Membrane</keyword>
<feature type="region of interest" description="Disordered" evidence="10">
    <location>
        <begin position="1"/>
        <end position="26"/>
    </location>
</feature>
<evidence type="ECO:0000256" key="6">
    <source>
        <dbReference type="ARBA" id="ARBA00022692"/>
    </source>
</evidence>
<comment type="subcellular location">
    <subcellularLocation>
        <location evidence="2">Golgi apparatus membrane</location>
        <topology evidence="2">Multi-pass membrane protein</topology>
    </subcellularLocation>
</comment>
<evidence type="ECO:0000259" key="12">
    <source>
        <dbReference type="Pfam" id="PF09335"/>
    </source>
</evidence>
<reference evidence="13" key="2">
    <citation type="journal article" date="2022" name="Elife">
        <title>Obligate sexual reproduction of a homothallic fungus closely related to the Cryptococcus pathogenic species complex.</title>
        <authorList>
            <person name="Passer A.R."/>
            <person name="Clancey S.A."/>
            <person name="Shea T."/>
            <person name="David-Palma M."/>
            <person name="Averette A.F."/>
            <person name="Boekhout T."/>
            <person name="Porcel B.M."/>
            <person name="Nowrousian M."/>
            <person name="Cuomo C.A."/>
            <person name="Sun S."/>
            <person name="Heitman J."/>
            <person name="Coelho M.A."/>
        </authorList>
    </citation>
    <scope>NUCLEOTIDE SEQUENCE</scope>
    <source>
        <strain evidence="13">CBS 7841</strain>
    </source>
</reference>
<dbReference type="GO" id="GO:0000139">
    <property type="term" value="C:Golgi membrane"/>
    <property type="evidence" value="ECO:0007669"/>
    <property type="project" value="UniProtKB-SubCell"/>
</dbReference>
<keyword evidence="6 11" id="KW-0812">Transmembrane</keyword>
<dbReference type="Proteomes" id="UP000094043">
    <property type="component" value="Chromosome 3"/>
</dbReference>
<feature type="transmembrane region" description="Helical" evidence="11">
    <location>
        <begin position="209"/>
        <end position="227"/>
    </location>
</feature>
<dbReference type="InterPro" id="IPR051076">
    <property type="entry name" value="Golgi_membrane_TVP38/TMEM64"/>
</dbReference>
<keyword evidence="14" id="KW-1185">Reference proteome</keyword>
<reference evidence="13" key="1">
    <citation type="submission" date="2016-06" db="EMBL/GenBank/DDBJ databases">
        <authorList>
            <person name="Cuomo C."/>
            <person name="Litvintseva A."/>
            <person name="Heitman J."/>
            <person name="Chen Y."/>
            <person name="Sun S."/>
            <person name="Springer D."/>
            <person name="Dromer F."/>
            <person name="Young S."/>
            <person name="Zeng Q."/>
            <person name="Chapman S."/>
            <person name="Gujja S."/>
            <person name="Saif S."/>
            <person name="Birren B."/>
        </authorList>
    </citation>
    <scope>NUCLEOTIDE SEQUENCE</scope>
    <source>
        <strain evidence="13">CBS 7841</strain>
    </source>
</reference>
<evidence type="ECO:0000256" key="4">
    <source>
        <dbReference type="ARBA" id="ARBA00013533"/>
    </source>
</evidence>
<dbReference type="PANTHER" id="PTHR47549:SF3">
    <property type="entry name" value="GOLGI APPARATUS MEMBRANE PROTEIN TVP38"/>
    <property type="match status" value="1"/>
</dbReference>
<feature type="transmembrane region" description="Helical" evidence="11">
    <location>
        <begin position="170"/>
        <end position="189"/>
    </location>
</feature>
<evidence type="ECO:0000256" key="10">
    <source>
        <dbReference type="SAM" id="MobiDB-lite"/>
    </source>
</evidence>
<dbReference type="KEGG" id="cdep:91087206"/>
<dbReference type="EMBL" id="CP143786">
    <property type="protein sequence ID" value="WVN87800.1"/>
    <property type="molecule type" value="Genomic_DNA"/>
</dbReference>
<protein>
    <recommendedName>
        <fullName evidence="4">Golgi apparatus membrane protein TVP38</fullName>
    </recommendedName>
    <alternativeName>
        <fullName evidence="5">Golgi apparatus membrane protein tvp38</fullName>
    </alternativeName>
</protein>
<dbReference type="GeneID" id="91087206"/>
<accession>A0AAJ8JSS5</accession>
<dbReference type="AlphaFoldDB" id="A0AAJ8JSS5"/>
<evidence type="ECO:0000256" key="8">
    <source>
        <dbReference type="ARBA" id="ARBA00023034"/>
    </source>
</evidence>
<keyword evidence="7 11" id="KW-1133">Transmembrane helix</keyword>
<comment type="similarity">
    <text evidence="3">Belongs to the TVP38/TMEM64 family.</text>
</comment>
<evidence type="ECO:0000256" key="3">
    <source>
        <dbReference type="ARBA" id="ARBA00008640"/>
    </source>
</evidence>